<dbReference type="PANTHER" id="PTHR30055">
    <property type="entry name" value="HTH-TYPE TRANSCRIPTIONAL REGULATOR RUTR"/>
    <property type="match status" value="1"/>
</dbReference>
<dbReference type="EMBL" id="AP022610">
    <property type="protein sequence ID" value="BBZ28693.1"/>
    <property type="molecule type" value="Genomic_DNA"/>
</dbReference>
<dbReference type="Pfam" id="PF00440">
    <property type="entry name" value="TetR_N"/>
    <property type="match status" value="1"/>
</dbReference>
<dbReference type="Gene3D" id="1.10.357.10">
    <property type="entry name" value="Tetracycline Repressor, domain 2"/>
    <property type="match status" value="1"/>
</dbReference>
<gene>
    <name evidence="6" type="ORF">MMAD_29880</name>
</gene>
<evidence type="ECO:0000256" key="2">
    <source>
        <dbReference type="ARBA" id="ARBA00023125"/>
    </source>
</evidence>
<dbReference type="Proteomes" id="UP000466517">
    <property type="component" value="Chromosome"/>
</dbReference>
<proteinExistence type="predicted"/>
<reference evidence="6 7" key="1">
    <citation type="journal article" date="2019" name="Emerg. Microbes Infect.">
        <title>Comprehensive subspecies identification of 175 nontuberculous mycobacteria species based on 7547 genomic profiles.</title>
        <authorList>
            <person name="Matsumoto Y."/>
            <person name="Kinjo T."/>
            <person name="Motooka D."/>
            <person name="Nabeya D."/>
            <person name="Jung N."/>
            <person name="Uechi K."/>
            <person name="Horii T."/>
            <person name="Iida T."/>
            <person name="Fujita J."/>
            <person name="Nakamura S."/>
        </authorList>
    </citation>
    <scope>NUCLEOTIDE SEQUENCE [LARGE SCALE GENOMIC DNA]</scope>
    <source>
        <strain evidence="6 7">JCM 13574</strain>
    </source>
</reference>
<evidence type="ECO:0000256" key="4">
    <source>
        <dbReference type="PROSITE-ProRule" id="PRU00335"/>
    </source>
</evidence>
<dbReference type="KEGG" id="mmag:MMAD_29880"/>
<keyword evidence="2 4" id="KW-0238">DNA-binding</keyword>
<evidence type="ECO:0000313" key="6">
    <source>
        <dbReference type="EMBL" id="BBZ28693.1"/>
    </source>
</evidence>
<keyword evidence="3" id="KW-0804">Transcription</keyword>
<name>A0A7I7XHS3_9MYCO</name>
<dbReference type="PROSITE" id="PS50977">
    <property type="entry name" value="HTH_TETR_2"/>
    <property type="match status" value="1"/>
</dbReference>
<keyword evidence="7" id="KW-1185">Reference proteome</keyword>
<accession>A0A7I7XHS3</accession>
<dbReference type="InterPro" id="IPR009057">
    <property type="entry name" value="Homeodomain-like_sf"/>
</dbReference>
<feature type="domain" description="HTH tetR-type" evidence="5">
    <location>
        <begin position="19"/>
        <end position="79"/>
    </location>
</feature>
<dbReference type="PANTHER" id="PTHR30055:SF234">
    <property type="entry name" value="HTH-TYPE TRANSCRIPTIONAL REGULATOR BETI"/>
    <property type="match status" value="1"/>
</dbReference>
<dbReference type="AlphaFoldDB" id="A0A7I7XHS3"/>
<organism evidence="6 7">
    <name type="scientific">Mycolicibacterium madagascariense</name>
    <dbReference type="NCBI Taxonomy" id="212765"/>
    <lineage>
        <taxon>Bacteria</taxon>
        <taxon>Bacillati</taxon>
        <taxon>Actinomycetota</taxon>
        <taxon>Actinomycetes</taxon>
        <taxon>Mycobacteriales</taxon>
        <taxon>Mycobacteriaceae</taxon>
        <taxon>Mycolicibacterium</taxon>
    </lineage>
</organism>
<evidence type="ECO:0000256" key="1">
    <source>
        <dbReference type="ARBA" id="ARBA00023015"/>
    </source>
</evidence>
<sequence length="203" mass="22277">MIYAQCMPSRTHSADPRAERVRTLLRDAAFALAHERPVDEITVGDLVARAGVSRQVFYRHFTDRDDAVATAFAVAFSAAAADIRGDARARIVALFAFAAEHREMYRNVVPSAVTQRVVTAFRDELRPACDEIAAHGMPVVGPIADIAPEAVSRFLVGGFQEVLRSWMEDPDATDLRGRVTAALDTVDALLGLTTTRQERHHHG</sequence>
<evidence type="ECO:0000259" key="5">
    <source>
        <dbReference type="PROSITE" id="PS50977"/>
    </source>
</evidence>
<keyword evidence="1" id="KW-0805">Transcription regulation</keyword>
<dbReference type="GO" id="GO:0000976">
    <property type="term" value="F:transcription cis-regulatory region binding"/>
    <property type="evidence" value="ECO:0007669"/>
    <property type="project" value="TreeGrafter"/>
</dbReference>
<protein>
    <submittedName>
        <fullName evidence="6">TetR family transcriptional regulator</fullName>
    </submittedName>
</protein>
<dbReference type="GO" id="GO:0003700">
    <property type="term" value="F:DNA-binding transcription factor activity"/>
    <property type="evidence" value="ECO:0007669"/>
    <property type="project" value="TreeGrafter"/>
</dbReference>
<evidence type="ECO:0000256" key="3">
    <source>
        <dbReference type="ARBA" id="ARBA00023163"/>
    </source>
</evidence>
<dbReference type="InterPro" id="IPR050109">
    <property type="entry name" value="HTH-type_TetR-like_transc_reg"/>
</dbReference>
<feature type="DNA-binding region" description="H-T-H motif" evidence="4">
    <location>
        <begin position="42"/>
        <end position="61"/>
    </location>
</feature>
<dbReference type="SUPFAM" id="SSF46689">
    <property type="entry name" value="Homeodomain-like"/>
    <property type="match status" value="1"/>
</dbReference>
<dbReference type="InterPro" id="IPR001647">
    <property type="entry name" value="HTH_TetR"/>
</dbReference>
<evidence type="ECO:0000313" key="7">
    <source>
        <dbReference type="Proteomes" id="UP000466517"/>
    </source>
</evidence>